<organism evidence="1 2">
    <name type="scientific">Trifolium pratense</name>
    <name type="common">Red clover</name>
    <dbReference type="NCBI Taxonomy" id="57577"/>
    <lineage>
        <taxon>Eukaryota</taxon>
        <taxon>Viridiplantae</taxon>
        <taxon>Streptophyta</taxon>
        <taxon>Embryophyta</taxon>
        <taxon>Tracheophyta</taxon>
        <taxon>Spermatophyta</taxon>
        <taxon>Magnoliopsida</taxon>
        <taxon>eudicotyledons</taxon>
        <taxon>Gunneridae</taxon>
        <taxon>Pentapetalae</taxon>
        <taxon>rosids</taxon>
        <taxon>fabids</taxon>
        <taxon>Fabales</taxon>
        <taxon>Fabaceae</taxon>
        <taxon>Papilionoideae</taxon>
        <taxon>50 kb inversion clade</taxon>
        <taxon>NPAAA clade</taxon>
        <taxon>Hologalegina</taxon>
        <taxon>IRL clade</taxon>
        <taxon>Trifolieae</taxon>
        <taxon>Trifolium</taxon>
    </lineage>
</organism>
<reference evidence="1" key="1">
    <citation type="submission" date="2023-10" db="EMBL/GenBank/DDBJ databases">
        <authorList>
            <person name="Rodriguez Cubillos JULIANA M."/>
            <person name="De Vega J."/>
        </authorList>
    </citation>
    <scope>NUCLEOTIDE SEQUENCE</scope>
</reference>
<name>A0ACB0L968_TRIPR</name>
<accession>A0ACB0L968</accession>
<sequence length="225" mass="26003">MHQKTIDMAAAAARTLWPTQWTREDNKLFEKALITVPKHSSNRWEEIAGYVPDKSAAQVKDHYEDLVHDILEIESGRVELPNYPDDLDVNSGSRMSRHGDNEKQKKRKGKPWTEEEHKSFLSGLKKYKKGEWKLISRHYVKTRSPTQVASHAQKYFLRKNEANKHKERKRSSIHDITLEDSNSAPTPIDQNCVLPPGVGSLHQSEGMYYFPSNSMQDQMGSQMHY</sequence>
<comment type="caution">
    <text evidence="1">The sequence shown here is derived from an EMBL/GenBank/DDBJ whole genome shotgun (WGS) entry which is preliminary data.</text>
</comment>
<dbReference type="EMBL" id="CASHSV030000409">
    <property type="protein sequence ID" value="CAJ2665112.1"/>
    <property type="molecule type" value="Genomic_DNA"/>
</dbReference>
<gene>
    <name evidence="1" type="ORF">MILVUS5_LOCUS30164</name>
</gene>
<dbReference type="Proteomes" id="UP001177021">
    <property type="component" value="Unassembled WGS sequence"/>
</dbReference>
<evidence type="ECO:0000313" key="1">
    <source>
        <dbReference type="EMBL" id="CAJ2665112.1"/>
    </source>
</evidence>
<keyword evidence="2" id="KW-1185">Reference proteome</keyword>
<proteinExistence type="predicted"/>
<protein>
    <submittedName>
        <fullName evidence="1">Uncharacterized protein</fullName>
    </submittedName>
</protein>
<evidence type="ECO:0000313" key="2">
    <source>
        <dbReference type="Proteomes" id="UP001177021"/>
    </source>
</evidence>